<dbReference type="OrthoDB" id="338622at2759"/>
<dbReference type="SUPFAM" id="SSF50969">
    <property type="entry name" value="YVTN repeat-like/Quinoprotein amine dehydrogenase"/>
    <property type="match status" value="1"/>
</dbReference>
<evidence type="ECO:0000256" key="1">
    <source>
        <dbReference type="SAM" id="MobiDB-lite"/>
    </source>
</evidence>
<name>A0A1K0FWY8_9BASI</name>
<evidence type="ECO:0000313" key="4">
    <source>
        <dbReference type="Proteomes" id="UP000179920"/>
    </source>
</evidence>
<dbReference type="InterPro" id="IPR011044">
    <property type="entry name" value="Quino_amine_DH_bsu"/>
</dbReference>
<organism evidence="2 4">
    <name type="scientific">Ustilago bromivora</name>
    <dbReference type="NCBI Taxonomy" id="307758"/>
    <lineage>
        <taxon>Eukaryota</taxon>
        <taxon>Fungi</taxon>
        <taxon>Dikarya</taxon>
        <taxon>Basidiomycota</taxon>
        <taxon>Ustilaginomycotina</taxon>
        <taxon>Ustilaginomycetes</taxon>
        <taxon>Ustilaginales</taxon>
        <taxon>Ustilaginaceae</taxon>
        <taxon>Ustilago</taxon>
    </lineage>
</organism>
<evidence type="ECO:0000313" key="2">
    <source>
        <dbReference type="EMBL" id="SAM68743.1"/>
    </source>
</evidence>
<feature type="region of interest" description="Disordered" evidence="1">
    <location>
        <begin position="1190"/>
        <end position="1241"/>
    </location>
</feature>
<dbReference type="InterPro" id="IPR049916">
    <property type="entry name" value="WDR72-like"/>
</dbReference>
<keyword evidence="5" id="KW-1185">Reference proteome</keyword>
<dbReference type="Gene3D" id="2.130.10.10">
    <property type="entry name" value="YVTN repeat-like/Quinoprotein amine dehydrogenase"/>
    <property type="match status" value="2"/>
</dbReference>
<dbReference type="InterPro" id="IPR001680">
    <property type="entry name" value="WD40_rpt"/>
</dbReference>
<feature type="compositionally biased region" description="Low complexity" evidence="1">
    <location>
        <begin position="1204"/>
        <end position="1219"/>
    </location>
</feature>
<dbReference type="Proteomes" id="UP000658997">
    <property type="component" value="Unassembled WGS sequence"/>
</dbReference>
<feature type="region of interest" description="Disordered" evidence="1">
    <location>
        <begin position="905"/>
        <end position="929"/>
    </location>
</feature>
<feature type="compositionally biased region" description="Basic residues" evidence="1">
    <location>
        <begin position="383"/>
        <end position="392"/>
    </location>
</feature>
<dbReference type="Proteomes" id="UP000179920">
    <property type="component" value="Chromosome II"/>
</dbReference>
<dbReference type="PANTHER" id="PTHR44099">
    <property type="entry name" value="RABCONNECTIN-3B, ISOFORM A"/>
    <property type="match status" value="1"/>
</dbReference>
<feature type="region of interest" description="Disordered" evidence="1">
    <location>
        <begin position="365"/>
        <end position="443"/>
    </location>
</feature>
<dbReference type="EMBL" id="ULHB01000023">
    <property type="protein sequence ID" value="SYW77099.1"/>
    <property type="molecule type" value="Genomic_DNA"/>
</dbReference>
<evidence type="ECO:0000313" key="5">
    <source>
        <dbReference type="Proteomes" id="UP000658997"/>
    </source>
</evidence>
<dbReference type="SMART" id="SM00320">
    <property type="entry name" value="WD40"/>
    <property type="match status" value="3"/>
</dbReference>
<protein>
    <submittedName>
        <fullName evidence="2">Uncharacterized protein</fullName>
    </submittedName>
</protein>
<dbReference type="PANTHER" id="PTHR44099:SF4">
    <property type="entry name" value="RABCONNECTIN-3B, ISOFORM A"/>
    <property type="match status" value="1"/>
</dbReference>
<feature type="compositionally biased region" description="Low complexity" evidence="1">
    <location>
        <begin position="400"/>
        <end position="412"/>
    </location>
</feature>
<proteinExistence type="predicted"/>
<evidence type="ECO:0000313" key="3">
    <source>
        <dbReference type="EMBL" id="SYW77099.1"/>
    </source>
</evidence>
<sequence length="1819" mass="193321">MATATPLSLPFVLRQNEQASSSQSHRRCFKPNRPNYRALLNAHHSASVATASSSRLANASKLTSVRIDTDQLEADLQEWGLPSTAASTSSSSLAAPRLTHPTSAISWDENSVQSTCSYLRSSSAILSAKPASLDQWDPSISFAPFASSGLEPVELSTEQDSVQQPFKYDPGLGRVIAIGREDGTISIYRAYGRIEDYEALPTTEQQKDEAEDSLPASASASANLSHASISASCRFSVVSNPSRLRSPEIETPSIRFPSSTISSSGREPSPLLSNFSHVSHVDRSPITARSTISAASVSSTVAANVQLEEGLPAGSLQSNVTATGHTAGRVYTEQAENRLEQQIAAAERNDHQHGVVGGVIERLGLSFHSHSPPPHQYPSATHQHSRQSYHRTRSSESRRPSAASPHAPSSTEVGPKSPTRSRGHSNPTTTPVESLLKPPASDSWLHDPTRGSFSQVMTLFTCDRSPVVALRLVPLPSAGDDSQDSHATPTVMQPTTDKAALLVVQEAGNISLWSILEGSMLWQTDVTTAQIASFDTEMNDPTAKESSASLSVMQSLGRQLPAAIGTPLPRSPAGSARASPRPTFAGGDASMRRSMLRLALGGSDATANPRLCEGHGVKLDGSLQTLQCHGHALAAVWDSHSCAFMIIDLTDGRLSLHEDVDDVHSASIPTVRHVPGSENSIELVWCGKTEGKLKKQPLKVLTSNSTGAQATNSESTQQVKYQGIVFGEIPDADKDGSEQWALADDQRQAQKIYFVANRVLVLSSERLSVLSTQSGQTQFTQEAAAADQFKRLFGSSRDGQRLLFKTITGLGKLDLVTKSFNRVEQHDVGNISKNEGSKANFTSMAANTSARLHLTWNTPGSGASLDKVFLLQPLAADDANTDLQAQSATELAALNLADSRLEDLLSDPKSSSVAGPSPGQPAQPLQQEGRVAAGDRVTAILPLSLEKIAVASSGGIRILPLKSIAAGVISPATALTNSLSLDHQICLLRSAVAPRSGHRLIVGGTLEGGVGFWTTSSHPDQSSGSTSVPVLEATLSVSTTPVEALVVFGDEDNAIRLHGCVACICADSSVTIVLLESFRPLYTVPGRGARLTSLAVRADELLLTYDDDKARVWDLQSQELRRSIATYQAQALVEDGKGWWTVKTIKPYSPLHSGTTGVLSPLAAARDEAAAALLVDLRRAVEAAARSVRAPATNEASAAQHPFAQTQTTSASGSATAASLQPPATLRSEQDMDKSGATTSVSIGSPAARKAVNIVRPLLPTVFPIGLDTNMDAKLAALLDLDDGSKSHSAFAVGLHSTSDALMVGDSSAKADSDSNAKQAWKLGSRLTTTRLLSASALLRVLGNISELRGLTEELQQFVEDDAKLSSLVGVGFRGVTLTELVPYWLDSNPELQSASRAMFHAALTRLDEKQLEEICTQWQGLLTSAKATTLVSKVGADGKVARAVASGAGGEAELRTRALALLGSIAVERYTSLSPKVLKDIASTVQGSITSDKGSEMRLPQELQMLAVAIELCRSGFSMWQHYFDATEVVHSLFALSTSTTSSGSSGSGGDSELRALARSATLQIAAENTPLFMTTLSLDILHARSAAHCAATMRLVAFMVRKRPSVLVANLPRLAEAVVKSLDPTHTTMREAVVNAATVMISELVSTYPSVSFFGGGQRLAVGTHEGAVIMYDLKTATRLYVLEGHRRRADAASFSPDGRRLVTMSLEEGRVLVWKTSSGFSSFFSPGQMPRQGTTDVKLTDGAYKAFLFNVGDQQHSLSRPSSMVVNDPAASLVHGGDGHGQEENFVGFDKIGFQWNSERSVRVQIGEAQLNISVD</sequence>
<reference evidence="3" key="3">
    <citation type="submission" date="2018-08" db="EMBL/GenBank/DDBJ databases">
        <authorList>
            <person name="Guldener U."/>
        </authorList>
    </citation>
    <scope>NUCLEOTIDE SEQUENCE</scope>
    <source>
        <strain evidence="3">UB2</strain>
    </source>
</reference>
<gene>
    <name evidence="3" type="ORF">UBRO2_01722</name>
    <name evidence="2" type="ORF">UBRO_00741</name>
</gene>
<reference evidence="4" key="2">
    <citation type="submission" date="2016-04" db="EMBL/GenBank/DDBJ databases">
        <authorList>
            <person name="Guldener U."/>
            <person name="Guldener U."/>
        </authorList>
    </citation>
    <scope>NUCLEOTIDE SEQUENCE [LARGE SCALE GENOMIC DNA]</scope>
    <source>
        <strain evidence="4">UB2112</strain>
    </source>
</reference>
<accession>A0A1K0FWY8</accession>
<dbReference type="EMBL" id="LT558118">
    <property type="protein sequence ID" value="SAM68743.1"/>
    <property type="molecule type" value="Genomic_DNA"/>
</dbReference>
<reference evidence="2" key="1">
    <citation type="submission" date="2016-04" db="EMBL/GenBank/DDBJ databases">
        <authorList>
            <person name="Evans L.H."/>
            <person name="Alamgir A."/>
            <person name="Owens N."/>
            <person name="Weber N.D."/>
            <person name="Virtaneva K."/>
            <person name="Barbian K."/>
            <person name="Babar A."/>
            <person name="Rosenke K."/>
        </authorList>
    </citation>
    <scope>NUCLEOTIDE SEQUENCE</scope>
    <source>
        <strain evidence="2">UB2112</strain>
    </source>
</reference>
<feature type="compositionally biased region" description="Polar residues" evidence="1">
    <location>
        <begin position="418"/>
        <end position="432"/>
    </location>
</feature>
<dbReference type="GO" id="GO:0005737">
    <property type="term" value="C:cytoplasm"/>
    <property type="evidence" value="ECO:0007669"/>
    <property type="project" value="TreeGrafter"/>
</dbReference>
<dbReference type="InterPro" id="IPR015943">
    <property type="entry name" value="WD40/YVTN_repeat-like_dom_sf"/>
</dbReference>